<dbReference type="OrthoDB" id="7358744at2"/>
<comment type="caution">
    <text evidence="1">The sequence shown here is derived from an EMBL/GenBank/DDBJ whole genome shotgun (WGS) entry which is preliminary data.</text>
</comment>
<name>A0A1Y2LGI8_9PROT</name>
<organism evidence="1 2">
    <name type="scientific">Thalassospira alkalitolerans</name>
    <dbReference type="NCBI Taxonomy" id="1293890"/>
    <lineage>
        <taxon>Bacteria</taxon>
        <taxon>Pseudomonadati</taxon>
        <taxon>Pseudomonadota</taxon>
        <taxon>Alphaproteobacteria</taxon>
        <taxon>Rhodospirillales</taxon>
        <taxon>Thalassospiraceae</taxon>
        <taxon>Thalassospira</taxon>
    </lineage>
</organism>
<dbReference type="STRING" id="1293890.TALK_02895"/>
<dbReference type="AlphaFoldDB" id="A0A1Y2LGI8"/>
<evidence type="ECO:0000313" key="1">
    <source>
        <dbReference type="EMBL" id="OSQ50410.1"/>
    </source>
</evidence>
<gene>
    <name evidence="1" type="ORF">TALK_02895</name>
</gene>
<sequence>MQRFFIYFVILLAVLIFDVGRNHSYAADFVVSKAEIKHPKYKVELYAGPGAQDPVLGARNSDQFPKVVQYFGTSTVAGRMHHIRFEGDPNDYWVAGDQVLIEAENSKVEITCDASQATATGNLGRGAGTEVVCKN</sequence>
<protein>
    <submittedName>
        <fullName evidence="1">Uncharacterized protein</fullName>
    </submittedName>
</protein>
<dbReference type="RefSeq" id="WP_085615609.1">
    <property type="nucleotide sequence ID" value="NZ_JBLXAE010000002.1"/>
</dbReference>
<keyword evidence="2" id="KW-1185">Reference proteome</keyword>
<evidence type="ECO:0000313" key="2">
    <source>
        <dbReference type="Proteomes" id="UP000193396"/>
    </source>
</evidence>
<proteinExistence type="predicted"/>
<reference evidence="1 2" key="1">
    <citation type="submission" date="2014-03" db="EMBL/GenBank/DDBJ databases">
        <title>The draft genome sequence of Thalassospira alkalitolerans JCM 18968.</title>
        <authorList>
            <person name="Lai Q."/>
            <person name="Shao Z."/>
        </authorList>
    </citation>
    <scope>NUCLEOTIDE SEQUENCE [LARGE SCALE GENOMIC DNA]</scope>
    <source>
        <strain evidence="1 2">JCM 18968</strain>
    </source>
</reference>
<accession>A0A1Y2LGI8</accession>
<dbReference type="EMBL" id="JFKB01000001">
    <property type="protein sequence ID" value="OSQ50410.1"/>
    <property type="molecule type" value="Genomic_DNA"/>
</dbReference>
<dbReference type="Proteomes" id="UP000193396">
    <property type="component" value="Unassembled WGS sequence"/>
</dbReference>